<dbReference type="InterPro" id="IPR036847">
    <property type="entry name" value="RimP_C_sf"/>
</dbReference>
<comment type="function">
    <text evidence="3">Required for maturation of 30S ribosomal subunits.</text>
</comment>
<gene>
    <name evidence="3 5" type="primary">rimP</name>
    <name evidence="5" type="ORF">ERS852540_01016</name>
</gene>
<accession>A0A174ZLE3</accession>
<evidence type="ECO:0000256" key="2">
    <source>
        <dbReference type="ARBA" id="ARBA00022517"/>
    </source>
</evidence>
<dbReference type="AlphaFoldDB" id="A0A174ZLE3"/>
<proteinExistence type="inferred from homology"/>
<evidence type="ECO:0000313" key="5">
    <source>
        <dbReference type="EMBL" id="CUQ84956.1"/>
    </source>
</evidence>
<dbReference type="STRING" id="39492.ERS852540_01016"/>
<dbReference type="Proteomes" id="UP000095662">
    <property type="component" value="Unassembled WGS sequence"/>
</dbReference>
<dbReference type="PANTHER" id="PTHR33867:SF1">
    <property type="entry name" value="RIBOSOME MATURATION FACTOR RIMP"/>
    <property type="match status" value="1"/>
</dbReference>
<dbReference type="Pfam" id="PF02576">
    <property type="entry name" value="RimP_N"/>
    <property type="match status" value="1"/>
</dbReference>
<protein>
    <recommendedName>
        <fullName evidence="3">Ribosome maturation factor RimP</fullName>
    </recommendedName>
</protein>
<keyword evidence="1 3" id="KW-0963">Cytoplasm</keyword>
<dbReference type="SUPFAM" id="SSF74942">
    <property type="entry name" value="YhbC-like, C-terminal domain"/>
    <property type="match status" value="1"/>
</dbReference>
<dbReference type="Gene3D" id="3.30.300.70">
    <property type="entry name" value="RimP-like superfamily, N-terminal"/>
    <property type="match status" value="1"/>
</dbReference>
<organism evidence="5 6">
    <name type="scientific">[Eubacterium] siraeum</name>
    <dbReference type="NCBI Taxonomy" id="39492"/>
    <lineage>
        <taxon>Bacteria</taxon>
        <taxon>Bacillati</taxon>
        <taxon>Bacillota</taxon>
        <taxon>Clostridia</taxon>
        <taxon>Eubacteriales</taxon>
        <taxon>Oscillospiraceae</taxon>
        <taxon>Oscillospiraceae incertae sedis</taxon>
    </lineage>
</organism>
<evidence type="ECO:0000259" key="4">
    <source>
        <dbReference type="Pfam" id="PF02576"/>
    </source>
</evidence>
<dbReference type="SUPFAM" id="SSF75420">
    <property type="entry name" value="YhbC-like, N-terminal domain"/>
    <property type="match status" value="1"/>
</dbReference>
<evidence type="ECO:0000256" key="1">
    <source>
        <dbReference type="ARBA" id="ARBA00022490"/>
    </source>
</evidence>
<name>A0A174ZLE3_9FIRM</name>
<dbReference type="EMBL" id="CZBY01000006">
    <property type="protein sequence ID" value="CUQ84956.1"/>
    <property type="molecule type" value="Genomic_DNA"/>
</dbReference>
<dbReference type="HAMAP" id="MF_01077">
    <property type="entry name" value="RimP"/>
    <property type="match status" value="1"/>
</dbReference>
<dbReference type="InterPro" id="IPR028989">
    <property type="entry name" value="RimP_N"/>
</dbReference>
<dbReference type="InterPro" id="IPR035956">
    <property type="entry name" value="RimP_N_sf"/>
</dbReference>
<dbReference type="GO" id="GO:0006412">
    <property type="term" value="P:translation"/>
    <property type="evidence" value="ECO:0007669"/>
    <property type="project" value="TreeGrafter"/>
</dbReference>
<keyword evidence="2 3" id="KW-0690">Ribosome biogenesis</keyword>
<dbReference type="OrthoDB" id="9805006at2"/>
<sequence>MPKEKGGKKNQAETVERITEQKVLPIIERYGYELWDVIFEKEGAMWYLKVLFDKADGGIDDAECEEITEPLNKAVDTLSCIDLVDVFEVGSPGLDRQLRKPFHFVKMKGEKIKVTVRDENGKTAYYSGVLGDYDENSGEFTVQTDDGEMKFNAAKCRRIALDA</sequence>
<dbReference type="GO" id="GO:0005829">
    <property type="term" value="C:cytosol"/>
    <property type="evidence" value="ECO:0007669"/>
    <property type="project" value="TreeGrafter"/>
</dbReference>
<dbReference type="PANTHER" id="PTHR33867">
    <property type="entry name" value="RIBOSOME MATURATION FACTOR RIMP"/>
    <property type="match status" value="1"/>
</dbReference>
<reference evidence="5 6" key="1">
    <citation type="submission" date="2015-09" db="EMBL/GenBank/DDBJ databases">
        <authorList>
            <consortium name="Pathogen Informatics"/>
        </authorList>
    </citation>
    <scope>NUCLEOTIDE SEQUENCE [LARGE SCALE GENOMIC DNA]</scope>
    <source>
        <strain evidence="5 6">2789STDY5834928</strain>
    </source>
</reference>
<feature type="domain" description="Ribosome maturation factor RimP N-terminal" evidence="4">
    <location>
        <begin position="24"/>
        <end position="95"/>
    </location>
</feature>
<dbReference type="GO" id="GO:0000028">
    <property type="term" value="P:ribosomal small subunit assembly"/>
    <property type="evidence" value="ECO:0007669"/>
    <property type="project" value="TreeGrafter"/>
</dbReference>
<evidence type="ECO:0000313" key="6">
    <source>
        <dbReference type="Proteomes" id="UP000095662"/>
    </source>
</evidence>
<dbReference type="InterPro" id="IPR003728">
    <property type="entry name" value="Ribosome_maturation_RimP"/>
</dbReference>
<comment type="subcellular location">
    <subcellularLocation>
        <location evidence="3">Cytoplasm</location>
    </subcellularLocation>
</comment>
<comment type="similarity">
    <text evidence="3">Belongs to the RimP family.</text>
</comment>
<evidence type="ECO:0000256" key="3">
    <source>
        <dbReference type="HAMAP-Rule" id="MF_01077"/>
    </source>
</evidence>